<dbReference type="PANTHER" id="PTHR23409">
    <property type="entry name" value="RIBONUCLEOSIDE-DIPHOSPHATE REDUCTASE SMALL CHAIN"/>
    <property type="match status" value="1"/>
</dbReference>
<name>A0AAV6U5I2_9ARAC</name>
<dbReference type="AlphaFoldDB" id="A0AAV6U5I2"/>
<protein>
    <submittedName>
        <fullName evidence="1">Uncharacterized protein</fullName>
    </submittedName>
</protein>
<dbReference type="Proteomes" id="UP000827092">
    <property type="component" value="Unassembled WGS sequence"/>
</dbReference>
<evidence type="ECO:0000313" key="1">
    <source>
        <dbReference type="EMBL" id="KAG8179215.1"/>
    </source>
</evidence>
<dbReference type="GO" id="GO:0009263">
    <property type="term" value="P:deoxyribonucleotide biosynthetic process"/>
    <property type="evidence" value="ECO:0007669"/>
    <property type="project" value="InterPro"/>
</dbReference>
<comment type="caution">
    <text evidence="1">The sequence shown here is derived from an EMBL/GenBank/DDBJ whole genome shotgun (WGS) entry which is preliminary data.</text>
</comment>
<dbReference type="PANTHER" id="PTHR23409:SF21">
    <property type="entry name" value="CAPSID PROTEIN"/>
    <property type="match status" value="1"/>
</dbReference>
<sequence>MFSECSVYLNDKLVSNQVNYGFRAIVESLLFSSKATQETMLTAAGFYKDTATKHDDFSTANTGFTKRKTLAAKSKVMDLMGPLHFDLGSQEKLIPNGVSVRIKLERMKDSFVLMAATDDFKLELLSASLYVRKVDVAASVILAQEKALSKGVMKIPIRRVEVKTFALSKSLQSHTLPNAFLSELPSRRMNPTERFGVFTTHKTLYDSLLDCIEKAKVFEADSCDFPDSPNFQLKIGFTDSATAFIGSMACSSSDRSKMESDDVVRVSKYGKKRAVAVLSEDEDEIAPLNLKKSAPPKKKPALLPKFDVDLEGTSHQRDIEPFCVNVGKGAIIEIKQFRRVYYLGFAKIGPDNEIRNRFNFELSQLGNLKKALEAVTDHLNN</sequence>
<accession>A0AAV6U5I2</accession>
<dbReference type="EMBL" id="JAFNEN010000643">
    <property type="protein sequence ID" value="KAG8179215.1"/>
    <property type="molecule type" value="Genomic_DNA"/>
</dbReference>
<evidence type="ECO:0000313" key="2">
    <source>
        <dbReference type="Proteomes" id="UP000827092"/>
    </source>
</evidence>
<reference evidence="1 2" key="1">
    <citation type="journal article" date="2022" name="Nat. Ecol. Evol.">
        <title>A masculinizing supergene underlies an exaggerated male reproductive morph in a spider.</title>
        <authorList>
            <person name="Hendrickx F."/>
            <person name="De Corte Z."/>
            <person name="Sonet G."/>
            <person name="Van Belleghem S.M."/>
            <person name="Kostlbacher S."/>
            <person name="Vangestel C."/>
        </authorList>
    </citation>
    <scope>NUCLEOTIDE SEQUENCE [LARGE SCALE GENOMIC DNA]</scope>
    <source>
        <strain evidence="1">W744_W776</strain>
    </source>
</reference>
<keyword evidence="2" id="KW-1185">Reference proteome</keyword>
<dbReference type="GO" id="GO:0005829">
    <property type="term" value="C:cytosol"/>
    <property type="evidence" value="ECO:0007669"/>
    <property type="project" value="TreeGrafter"/>
</dbReference>
<dbReference type="GO" id="GO:0004748">
    <property type="term" value="F:ribonucleoside-diphosphate reductase activity, thioredoxin disulfide as acceptor"/>
    <property type="evidence" value="ECO:0007669"/>
    <property type="project" value="TreeGrafter"/>
</dbReference>
<gene>
    <name evidence="1" type="ORF">JTE90_004043</name>
</gene>
<dbReference type="InterPro" id="IPR000358">
    <property type="entry name" value="RNR_small_fam"/>
</dbReference>
<proteinExistence type="predicted"/>
<organism evidence="1 2">
    <name type="scientific">Oedothorax gibbosus</name>
    <dbReference type="NCBI Taxonomy" id="931172"/>
    <lineage>
        <taxon>Eukaryota</taxon>
        <taxon>Metazoa</taxon>
        <taxon>Ecdysozoa</taxon>
        <taxon>Arthropoda</taxon>
        <taxon>Chelicerata</taxon>
        <taxon>Arachnida</taxon>
        <taxon>Araneae</taxon>
        <taxon>Araneomorphae</taxon>
        <taxon>Entelegynae</taxon>
        <taxon>Araneoidea</taxon>
        <taxon>Linyphiidae</taxon>
        <taxon>Erigoninae</taxon>
        <taxon>Oedothorax</taxon>
    </lineage>
</organism>